<dbReference type="Proteomes" id="UP000027730">
    <property type="component" value="Unassembled WGS sequence"/>
</dbReference>
<dbReference type="GeneID" id="25414336"/>
<protein>
    <submittedName>
        <fullName evidence="1">Uncharacterized protein</fullName>
    </submittedName>
</protein>
<dbReference type="HOGENOM" id="CLU_799202_0_0_1"/>
<organism evidence="1 2">
    <name type="scientific">Aureobasidium namibiae CBS 147.97</name>
    <dbReference type="NCBI Taxonomy" id="1043004"/>
    <lineage>
        <taxon>Eukaryota</taxon>
        <taxon>Fungi</taxon>
        <taxon>Dikarya</taxon>
        <taxon>Ascomycota</taxon>
        <taxon>Pezizomycotina</taxon>
        <taxon>Dothideomycetes</taxon>
        <taxon>Dothideomycetidae</taxon>
        <taxon>Dothideales</taxon>
        <taxon>Saccotheciaceae</taxon>
        <taxon>Aureobasidium</taxon>
    </lineage>
</organism>
<gene>
    <name evidence="1" type="ORF">M436DRAFT_68018</name>
</gene>
<name>A0A074WF66_9PEZI</name>
<reference evidence="1 2" key="1">
    <citation type="journal article" date="2014" name="BMC Genomics">
        <title>Genome sequencing of four Aureobasidium pullulans varieties: biotechnological potential, stress tolerance, and description of new species.</title>
        <authorList>
            <person name="Gostin Ar C."/>
            <person name="Ohm R.A."/>
            <person name="Kogej T."/>
            <person name="Sonjak S."/>
            <person name="Turk M."/>
            <person name="Zajc J."/>
            <person name="Zalar P."/>
            <person name="Grube M."/>
            <person name="Sun H."/>
            <person name="Han J."/>
            <person name="Sharma A."/>
            <person name="Chiniquy J."/>
            <person name="Ngan C.Y."/>
            <person name="Lipzen A."/>
            <person name="Barry K."/>
            <person name="Grigoriev I.V."/>
            <person name="Gunde-Cimerman N."/>
        </authorList>
    </citation>
    <scope>NUCLEOTIDE SEQUENCE [LARGE SCALE GENOMIC DNA]</scope>
    <source>
        <strain evidence="1 2">CBS 147.97</strain>
    </source>
</reference>
<dbReference type="AlphaFoldDB" id="A0A074WF66"/>
<proteinExistence type="predicted"/>
<evidence type="ECO:0000313" key="1">
    <source>
        <dbReference type="EMBL" id="KEQ68537.1"/>
    </source>
</evidence>
<sequence length="325" mass="37887">MSKITSPSTSERLGQLHSSRTLLTMNMSKITRPPTFERLGQLPPEVRSMVFEYMIRHQSREHDLVLNTHQVRCHLATSPWITRNKQYCAEYLRTFLKQVELRADISNEMWDLQAPKRGAISEINHCLKIIEARLRVCDTHFDPKDPTDGIGNYMRGLSLSLFSLDGVILDAGYNMAQEDLWFVERIITTPLEQMRRLHEKHNIPAHKLYVRIKYDKLGTAFAGFLYRQQEPIDNYDSLRPVQARIYVADHDASVASIDEGLRTTRRKLVERLKETLHRFPLPDPRLGDMSTLETRIEEEMVKIRESHVMTSETITRLWKAQSMTP</sequence>
<evidence type="ECO:0000313" key="2">
    <source>
        <dbReference type="Proteomes" id="UP000027730"/>
    </source>
</evidence>
<accession>A0A074WF66</accession>
<dbReference type="RefSeq" id="XP_013422753.1">
    <property type="nucleotide sequence ID" value="XM_013567299.1"/>
</dbReference>
<keyword evidence="2" id="KW-1185">Reference proteome</keyword>
<dbReference type="EMBL" id="KL584728">
    <property type="protein sequence ID" value="KEQ68537.1"/>
    <property type="molecule type" value="Genomic_DNA"/>
</dbReference>
<dbReference type="OrthoDB" id="3938333at2759"/>